<dbReference type="OrthoDB" id="268030at2759"/>
<dbReference type="KEGG" id="lenr:94174392"/>
<evidence type="ECO:0000313" key="3">
    <source>
        <dbReference type="Proteomes" id="UP000674179"/>
    </source>
</evidence>
<reference evidence="2 3" key="1">
    <citation type="submission" date="2021-02" db="EMBL/GenBank/DDBJ databases">
        <title>Leishmania (Mundinia) enrietti genome sequencing and assembly.</title>
        <authorList>
            <person name="Almutairi H."/>
            <person name="Gatherer D."/>
        </authorList>
    </citation>
    <scope>NUCLEOTIDE SEQUENCE [LARGE SCALE GENOMIC DNA]</scope>
    <source>
        <strain evidence="2">CUR178</strain>
    </source>
</reference>
<dbReference type="Proteomes" id="UP000674179">
    <property type="component" value="Chromosome 9"/>
</dbReference>
<comment type="caution">
    <text evidence="2">The sequence shown here is derived from an EMBL/GenBank/DDBJ whole genome shotgun (WGS) entry which is preliminary data.</text>
</comment>
<keyword evidence="1" id="KW-0732">Signal</keyword>
<dbReference type="GeneID" id="94174392"/>
<dbReference type="RefSeq" id="XP_067695268.1">
    <property type="nucleotide sequence ID" value="XM_067838882.1"/>
</dbReference>
<dbReference type="EMBL" id="JAFHKP010000009">
    <property type="protein sequence ID" value="KAG5484642.1"/>
    <property type="molecule type" value="Genomic_DNA"/>
</dbReference>
<organism evidence="2 3">
    <name type="scientific">Leishmania enriettii</name>
    <dbReference type="NCBI Taxonomy" id="5663"/>
    <lineage>
        <taxon>Eukaryota</taxon>
        <taxon>Discoba</taxon>
        <taxon>Euglenozoa</taxon>
        <taxon>Kinetoplastea</taxon>
        <taxon>Metakinetoplastina</taxon>
        <taxon>Trypanosomatida</taxon>
        <taxon>Trypanosomatidae</taxon>
        <taxon>Leishmaniinae</taxon>
        <taxon>Leishmania</taxon>
    </lineage>
</organism>
<evidence type="ECO:0000313" key="2">
    <source>
        <dbReference type="EMBL" id="KAG5484642.1"/>
    </source>
</evidence>
<feature type="chain" id="PRO_5032820415" description="Surface antigen-like protein" evidence="1">
    <location>
        <begin position="24"/>
        <end position="88"/>
    </location>
</feature>
<accession>A0A836KT35</accession>
<evidence type="ECO:0008006" key="4">
    <source>
        <dbReference type="Google" id="ProtNLM"/>
    </source>
</evidence>
<sequence length="88" mass="8939">MTTILYRFLLAFAAIAVATYVVAQAPTCTVTQCAECVAGSSTHCAICNPGFQLSSKGRCVTNVNAAAGPHSTASTLAALLVATVAYVL</sequence>
<feature type="signal peptide" evidence="1">
    <location>
        <begin position="1"/>
        <end position="23"/>
    </location>
</feature>
<gene>
    <name evidence="2" type="ORF">CUR178_07233</name>
</gene>
<keyword evidence="3" id="KW-1185">Reference proteome</keyword>
<protein>
    <recommendedName>
        <fullName evidence="4">Surface antigen-like protein</fullName>
    </recommendedName>
</protein>
<dbReference type="AlphaFoldDB" id="A0A836KT35"/>
<name>A0A836KT35_LEIEN</name>
<evidence type="ECO:0000256" key="1">
    <source>
        <dbReference type="SAM" id="SignalP"/>
    </source>
</evidence>
<proteinExistence type="predicted"/>